<organism evidence="1 2">
    <name type="scientific">Candidatus Jettenia caeni</name>
    <dbReference type="NCBI Taxonomy" id="247490"/>
    <lineage>
        <taxon>Bacteria</taxon>
        <taxon>Pseudomonadati</taxon>
        <taxon>Planctomycetota</taxon>
        <taxon>Candidatus Brocadiia</taxon>
        <taxon>Candidatus Brocadiales</taxon>
        <taxon>Candidatus Brocadiaceae</taxon>
        <taxon>Candidatus Jettenia</taxon>
    </lineage>
</organism>
<evidence type="ECO:0000313" key="1">
    <source>
        <dbReference type="EMBL" id="GAB63080.1"/>
    </source>
</evidence>
<dbReference type="EMBL" id="BAFH01000003">
    <property type="protein sequence ID" value="GAB63080.1"/>
    <property type="molecule type" value="Genomic_DNA"/>
</dbReference>
<evidence type="ECO:0000313" key="2">
    <source>
        <dbReference type="Proteomes" id="UP000002985"/>
    </source>
</evidence>
<comment type="caution">
    <text evidence="1">The sequence shown here is derived from an EMBL/GenBank/DDBJ whole genome shotgun (WGS) entry which is preliminary data.</text>
</comment>
<proteinExistence type="predicted"/>
<protein>
    <submittedName>
        <fullName evidence="1">Uncharacterized protein</fullName>
    </submittedName>
</protein>
<accession>I3IMY5</accession>
<dbReference type="AlphaFoldDB" id="I3IMY5"/>
<keyword evidence="2" id="KW-1185">Reference proteome</keyword>
<gene>
    <name evidence="1" type="ORF">KSU1_C1484</name>
</gene>
<dbReference type="STRING" id="247490.KSU1_C1484"/>
<name>I3IMY5_9BACT</name>
<sequence>MKKNCMFCKKELDTKDFDCIRIPDYKQTYYTCLECLDNHARQEVAAKLVNQVNSHKK</sequence>
<dbReference type="Proteomes" id="UP000002985">
    <property type="component" value="Unassembled WGS sequence"/>
</dbReference>
<reference evidence="1 2" key="1">
    <citation type="journal article" date="2012" name="FEBS Lett.">
        <title>Anammox organism KSU-1 expresses a NirK-type copper-containing nitrite reductase instead of a NirS-type with cytochrome cd1.</title>
        <authorList>
            <person name="Hira D."/>
            <person name="Toh H."/>
            <person name="Migita C.T."/>
            <person name="Okubo H."/>
            <person name="Nishiyama T."/>
            <person name="Hattori M."/>
            <person name="Furukawa K."/>
            <person name="Fujii T."/>
        </authorList>
    </citation>
    <scope>NUCLEOTIDE SEQUENCE [LARGE SCALE GENOMIC DNA]</scope>
</reference>